<proteinExistence type="predicted"/>
<dbReference type="RefSeq" id="WP_218446701.1">
    <property type="nucleotide sequence ID" value="NZ_JAGSPA010000005.1"/>
</dbReference>
<dbReference type="Proteomes" id="UP000722336">
    <property type="component" value="Unassembled WGS sequence"/>
</dbReference>
<reference evidence="2 3" key="1">
    <citation type="submission" date="2021-04" db="EMBL/GenBank/DDBJ databases">
        <authorList>
            <person name="Pira H."/>
            <person name="Risdian C."/>
            <person name="Wink J."/>
        </authorList>
    </citation>
    <scope>NUCLEOTIDE SEQUENCE [LARGE SCALE GENOMIC DNA]</scope>
    <source>
        <strain evidence="2 3">WHA3</strain>
    </source>
</reference>
<dbReference type="InterPro" id="IPR001667">
    <property type="entry name" value="DDH_dom"/>
</dbReference>
<keyword evidence="3" id="KW-1185">Reference proteome</keyword>
<evidence type="ECO:0000313" key="2">
    <source>
        <dbReference type="EMBL" id="MBV7257856.1"/>
    </source>
</evidence>
<evidence type="ECO:0000313" key="3">
    <source>
        <dbReference type="Proteomes" id="UP000722336"/>
    </source>
</evidence>
<evidence type="ECO:0000259" key="1">
    <source>
        <dbReference type="Pfam" id="PF01368"/>
    </source>
</evidence>
<accession>A0ABS6SHP3</accession>
<protein>
    <submittedName>
        <fullName evidence="2">DHH family phosphoesterase</fullName>
    </submittedName>
</protein>
<organism evidence="2 3">
    <name type="scientific">Pacificimonas pallii</name>
    <dbReference type="NCBI Taxonomy" id="2827236"/>
    <lineage>
        <taxon>Bacteria</taxon>
        <taxon>Pseudomonadati</taxon>
        <taxon>Pseudomonadota</taxon>
        <taxon>Alphaproteobacteria</taxon>
        <taxon>Sphingomonadales</taxon>
        <taxon>Sphingosinicellaceae</taxon>
        <taxon>Pacificimonas</taxon>
    </lineage>
</organism>
<dbReference type="EMBL" id="JAGSPA010000005">
    <property type="protein sequence ID" value="MBV7257856.1"/>
    <property type="molecule type" value="Genomic_DNA"/>
</dbReference>
<sequence>MADYDVFNGDADGICALVQLRLAMPRETTLITGVKRDISLLQRVKARAGDRITVLDVSMRNNAAALAAALAAGADVFYADHHNAGDIPEHPALTAHIDTDARICTSLIVDRLLGGSSHLWAITAAFGDSLSAVALDLAASAGLGAADTRRLERLGTLINYNGYGTATSDLHFAPDALYLNLVRHASPLGFLSESADIFAVLEEGYKADMAAAEHADIIDAAPEGLILHLPDTAASRRVSGVYGNAIAQDHPERAHAILTDRPEGGYLVSVRAPVARRDGADRLCLQFETGGGRAGAAGINHLPEGDLPRFIAAFRTAF</sequence>
<feature type="domain" description="DDH" evidence="1">
    <location>
        <begin position="8"/>
        <end position="114"/>
    </location>
</feature>
<dbReference type="Pfam" id="PF01368">
    <property type="entry name" value="DHH"/>
    <property type="match status" value="1"/>
</dbReference>
<name>A0ABS6SHP3_9SPHN</name>
<comment type="caution">
    <text evidence="2">The sequence shown here is derived from an EMBL/GenBank/DDBJ whole genome shotgun (WGS) entry which is preliminary data.</text>
</comment>
<gene>
    <name evidence="2" type="ORF">KCG44_13805</name>
</gene>